<dbReference type="OrthoDB" id="9813640at2"/>
<gene>
    <name evidence="2" type="ORF">SAMN05444273_105103</name>
</gene>
<keyword evidence="1" id="KW-0812">Transmembrane</keyword>
<feature type="transmembrane region" description="Helical" evidence="1">
    <location>
        <begin position="166"/>
        <end position="183"/>
    </location>
</feature>
<protein>
    <submittedName>
        <fullName evidence="2">Cobalt transporter subunit CbtA</fullName>
    </submittedName>
</protein>
<feature type="transmembrane region" description="Helical" evidence="1">
    <location>
        <begin position="141"/>
        <end position="159"/>
    </location>
</feature>
<name>A0A1M5AM94_9RHOB</name>
<keyword evidence="3" id="KW-1185">Reference proteome</keyword>
<keyword evidence="1" id="KW-1133">Transmembrane helix</keyword>
<dbReference type="EMBL" id="FQUV01000005">
    <property type="protein sequence ID" value="SHF31295.1"/>
    <property type="molecule type" value="Genomic_DNA"/>
</dbReference>
<reference evidence="3" key="1">
    <citation type="submission" date="2016-11" db="EMBL/GenBank/DDBJ databases">
        <authorList>
            <person name="Varghese N."/>
            <person name="Submissions S."/>
        </authorList>
    </citation>
    <scope>NUCLEOTIDE SEQUENCE [LARGE SCALE GENOMIC DNA]</scope>
    <source>
        <strain evidence="3">DSM 100566</strain>
    </source>
</reference>
<feature type="transmembrane region" description="Helical" evidence="1">
    <location>
        <begin position="203"/>
        <end position="222"/>
    </location>
</feature>
<feature type="transmembrane region" description="Helical" evidence="1">
    <location>
        <begin position="105"/>
        <end position="121"/>
    </location>
</feature>
<dbReference type="STRING" id="1486859.SAMN05444273_105103"/>
<sequence length="227" mass="23626">MFKNLLTSAVFAGVAVGVIAAVLQFWLVTPLLLEGELYETGARVHFSVGGSTQSDAGHPALFTDPMRDLMSIGFNMVTFTAFALFLAIGFALTERGGHEVTARKGLIWGIAAFIAVQLAPAMGLPPELPGTVAADVELRQIWWICTVLATAVGLGLIAFGSTLAGIGGAALIVSPHIVGAPHLDTYFGVAAPELSAHFATASLGTSAVAWALLGLFTATLWVKFKDS</sequence>
<dbReference type="NCBIfam" id="TIGR02458">
    <property type="entry name" value="CbtA"/>
    <property type="match status" value="1"/>
</dbReference>
<evidence type="ECO:0000256" key="1">
    <source>
        <dbReference type="SAM" id="Phobius"/>
    </source>
</evidence>
<feature type="transmembrane region" description="Helical" evidence="1">
    <location>
        <begin position="72"/>
        <end position="93"/>
    </location>
</feature>
<accession>A0A1M5AM94</accession>
<evidence type="ECO:0000313" key="3">
    <source>
        <dbReference type="Proteomes" id="UP000184144"/>
    </source>
</evidence>
<dbReference type="InterPro" id="IPR012666">
    <property type="entry name" value="CbtA_put"/>
</dbReference>
<dbReference type="AlphaFoldDB" id="A0A1M5AM94"/>
<evidence type="ECO:0000313" key="2">
    <source>
        <dbReference type="EMBL" id="SHF31295.1"/>
    </source>
</evidence>
<organism evidence="2 3">
    <name type="scientific">Litoreibacter ascidiaceicola</name>
    <dbReference type="NCBI Taxonomy" id="1486859"/>
    <lineage>
        <taxon>Bacteria</taxon>
        <taxon>Pseudomonadati</taxon>
        <taxon>Pseudomonadota</taxon>
        <taxon>Alphaproteobacteria</taxon>
        <taxon>Rhodobacterales</taxon>
        <taxon>Roseobacteraceae</taxon>
        <taxon>Litoreibacter</taxon>
    </lineage>
</organism>
<dbReference type="RefSeq" id="WP_073143845.1">
    <property type="nucleotide sequence ID" value="NZ_FQUV01000005.1"/>
</dbReference>
<proteinExistence type="predicted"/>
<dbReference type="Pfam" id="PF09490">
    <property type="entry name" value="CbtA"/>
    <property type="match status" value="1"/>
</dbReference>
<dbReference type="Proteomes" id="UP000184144">
    <property type="component" value="Unassembled WGS sequence"/>
</dbReference>
<keyword evidence="1" id="KW-0472">Membrane</keyword>